<reference evidence="3 4" key="1">
    <citation type="submission" date="2016-09" db="EMBL/GenBank/DDBJ databases">
        <title>The draft genome of Dichanthelium oligosanthes: A C3 panicoid grass species.</title>
        <authorList>
            <person name="Studer A.J."/>
            <person name="Schnable J.C."/>
            <person name="Brutnell T.P."/>
        </authorList>
    </citation>
    <scope>NUCLEOTIDE SEQUENCE [LARGE SCALE GENOMIC DNA]</scope>
    <source>
        <strain evidence="4">cv. Kellogg 1175</strain>
        <tissue evidence="3">Leaf</tissue>
    </source>
</reference>
<evidence type="ECO:0000256" key="2">
    <source>
        <dbReference type="SAM" id="SignalP"/>
    </source>
</evidence>
<evidence type="ECO:0000313" key="4">
    <source>
        <dbReference type="Proteomes" id="UP000095767"/>
    </source>
</evidence>
<feature type="region of interest" description="Disordered" evidence="1">
    <location>
        <begin position="75"/>
        <end position="100"/>
    </location>
</feature>
<gene>
    <name evidence="3" type="ORF">BAE44_0000658</name>
</gene>
<keyword evidence="2" id="KW-0732">Signal</keyword>
<keyword evidence="4" id="KW-1185">Reference proteome</keyword>
<proteinExistence type="predicted"/>
<dbReference type="Proteomes" id="UP000095767">
    <property type="component" value="Unassembled WGS sequence"/>
</dbReference>
<protein>
    <submittedName>
        <fullName evidence="3">Uncharacterized protein</fullName>
    </submittedName>
</protein>
<dbReference type="AlphaFoldDB" id="A0A1E5WLU9"/>
<accession>A0A1E5WLU9</accession>
<feature type="chain" id="PRO_5013017767" evidence="2">
    <location>
        <begin position="16"/>
        <end position="308"/>
    </location>
</feature>
<comment type="caution">
    <text evidence="3">The sequence shown here is derived from an EMBL/GenBank/DDBJ whole genome shotgun (WGS) entry which is preliminary data.</text>
</comment>
<sequence>MSRADLSCFLVVAWAVHPDLIPQEVMCVVPEPEVPFVEGESPLFLRASELVHSKRDSLQFIAIVHLLEVHDFSLPSDSNDSSGSSDSSGADGLPRSGSTHLKPWPRMYNLAGRLSPSGEPWPSLPRTGWEASWSTPALEDFSLEGRFGRALAGESQLLANRVGGSAVSLSVDLFCCIDRDLLSSLASSATAPDPMLLEASLSPAAFAPLGSPAFEGAFHGSGPSSVVDTTILDSAPLDSAPLQPVPQPAPSLDHSALVQVVTTSRNASPESLPPDAFPTSPLAFAQAVGKPLGVSILPAPPPLRQPRN</sequence>
<organism evidence="3 4">
    <name type="scientific">Dichanthelium oligosanthes</name>
    <dbReference type="NCBI Taxonomy" id="888268"/>
    <lineage>
        <taxon>Eukaryota</taxon>
        <taxon>Viridiplantae</taxon>
        <taxon>Streptophyta</taxon>
        <taxon>Embryophyta</taxon>
        <taxon>Tracheophyta</taxon>
        <taxon>Spermatophyta</taxon>
        <taxon>Magnoliopsida</taxon>
        <taxon>Liliopsida</taxon>
        <taxon>Poales</taxon>
        <taxon>Poaceae</taxon>
        <taxon>PACMAD clade</taxon>
        <taxon>Panicoideae</taxon>
        <taxon>Panicodae</taxon>
        <taxon>Paniceae</taxon>
        <taxon>Dichantheliinae</taxon>
        <taxon>Dichanthelium</taxon>
    </lineage>
</organism>
<evidence type="ECO:0000256" key="1">
    <source>
        <dbReference type="SAM" id="MobiDB-lite"/>
    </source>
</evidence>
<feature type="compositionally biased region" description="Low complexity" evidence="1">
    <location>
        <begin position="75"/>
        <end position="92"/>
    </location>
</feature>
<feature type="signal peptide" evidence="2">
    <location>
        <begin position="1"/>
        <end position="15"/>
    </location>
</feature>
<dbReference type="EMBL" id="LWDX02002174">
    <property type="protein sequence ID" value="OEL38323.1"/>
    <property type="molecule type" value="Genomic_DNA"/>
</dbReference>
<evidence type="ECO:0000313" key="3">
    <source>
        <dbReference type="EMBL" id="OEL38323.1"/>
    </source>
</evidence>
<name>A0A1E5WLU9_9POAL</name>
<dbReference type="STRING" id="888268.A0A1E5WLU9"/>